<organism evidence="1 2">
    <name type="scientific">Oceanobacillus polygoni</name>
    <dbReference type="NCBI Taxonomy" id="1235259"/>
    <lineage>
        <taxon>Bacteria</taxon>
        <taxon>Bacillati</taxon>
        <taxon>Bacillota</taxon>
        <taxon>Bacilli</taxon>
        <taxon>Bacillales</taxon>
        <taxon>Bacillaceae</taxon>
        <taxon>Oceanobacillus</taxon>
    </lineage>
</organism>
<accession>A0A9X1CDG8</accession>
<comment type="caution">
    <text evidence="1">The sequence shown here is derived from an EMBL/GenBank/DDBJ whole genome shotgun (WGS) entry which is preliminary data.</text>
</comment>
<evidence type="ECO:0000313" key="2">
    <source>
        <dbReference type="Proteomes" id="UP001138793"/>
    </source>
</evidence>
<evidence type="ECO:0000313" key="1">
    <source>
        <dbReference type="EMBL" id="MBP2079779.1"/>
    </source>
</evidence>
<protein>
    <submittedName>
        <fullName evidence="1">Uncharacterized protein</fullName>
    </submittedName>
</protein>
<dbReference type="AlphaFoldDB" id="A0A9X1CDG8"/>
<dbReference type="Proteomes" id="UP001138793">
    <property type="component" value="Unassembled WGS sequence"/>
</dbReference>
<reference evidence="1" key="1">
    <citation type="submission" date="2021-03" db="EMBL/GenBank/DDBJ databases">
        <title>Genomic Encyclopedia of Type Strains, Phase IV (KMG-IV): sequencing the most valuable type-strain genomes for metagenomic binning, comparative biology and taxonomic classification.</title>
        <authorList>
            <person name="Goeker M."/>
        </authorList>
    </citation>
    <scope>NUCLEOTIDE SEQUENCE</scope>
    <source>
        <strain evidence="1">DSM 107338</strain>
    </source>
</reference>
<keyword evidence="2" id="KW-1185">Reference proteome</keyword>
<proteinExistence type="predicted"/>
<sequence length="86" mass="10453">MTYVVDVENWFRFEEELVELEMFRNNEEIRIQAIQTANDMREGELGTFEIVSHAREDESYKFIFSVEIDEDGEEEKKLYYCFCFEV</sequence>
<dbReference type="RefSeq" id="WP_149476529.1">
    <property type="nucleotide sequence ID" value="NZ_JAGGMB010000021.1"/>
</dbReference>
<name>A0A9X1CDG8_9BACI</name>
<gene>
    <name evidence="1" type="ORF">J2Z64_004078</name>
</gene>
<dbReference type="EMBL" id="JAGGMB010000021">
    <property type="protein sequence ID" value="MBP2079779.1"/>
    <property type="molecule type" value="Genomic_DNA"/>
</dbReference>